<gene>
    <name evidence="4" type="ORF">PANDA_017863</name>
</gene>
<dbReference type="SUPFAM" id="SSF49899">
    <property type="entry name" value="Concanavalin A-like lectins/glucanases"/>
    <property type="match status" value="1"/>
</dbReference>
<organism evidence="4">
    <name type="scientific">Ailuropoda melanoleuca</name>
    <name type="common">Giant panda</name>
    <dbReference type="NCBI Taxonomy" id="9646"/>
    <lineage>
        <taxon>Eukaryota</taxon>
        <taxon>Metazoa</taxon>
        <taxon>Chordata</taxon>
        <taxon>Craniata</taxon>
        <taxon>Vertebrata</taxon>
        <taxon>Euteleostomi</taxon>
        <taxon>Mammalia</taxon>
        <taxon>Eutheria</taxon>
        <taxon>Laurasiatheria</taxon>
        <taxon>Carnivora</taxon>
        <taxon>Caniformia</taxon>
        <taxon>Ursidae</taxon>
        <taxon>Ailuropoda</taxon>
    </lineage>
</organism>
<keyword evidence="1" id="KW-0677">Repeat</keyword>
<dbReference type="STRING" id="9646.ENSAMEP00000020746"/>
<evidence type="ECO:0000259" key="3">
    <source>
        <dbReference type="PROSITE" id="PS50025"/>
    </source>
</evidence>
<dbReference type="PROSITE" id="PS50025">
    <property type="entry name" value="LAM_G_DOMAIN"/>
    <property type="match status" value="1"/>
</dbReference>
<dbReference type="eggNOG" id="KOG3516">
    <property type="taxonomic scope" value="Eukaryota"/>
</dbReference>
<reference evidence="4" key="1">
    <citation type="journal article" date="2010" name="Nature">
        <title>The sequence and de novo assembly of the giant panda genome.</title>
        <authorList>
            <person name="Li R."/>
            <person name="Fan W."/>
            <person name="Tian G."/>
            <person name="Zhu H."/>
            <person name="He L."/>
            <person name="Cai J."/>
            <person name="Huang Q."/>
            <person name="Cai Q."/>
            <person name="Li B."/>
            <person name="Bai Y."/>
            <person name="Zhang Z."/>
            <person name="Zhang Y."/>
            <person name="Wang W."/>
            <person name="Li J."/>
            <person name="Wei F."/>
            <person name="Li H."/>
            <person name="Jian M."/>
            <person name="Li J."/>
            <person name="Zhang Z."/>
            <person name="Nielsen R."/>
            <person name="Li D."/>
            <person name="Gu W."/>
            <person name="Yang Z."/>
            <person name="Xuan Z."/>
            <person name="Ryder O.A."/>
            <person name="Leung F.C."/>
            <person name="Zhou Y."/>
            <person name="Cao J."/>
            <person name="Sun X."/>
            <person name="Fu Y."/>
            <person name="Fang X."/>
            <person name="Guo X."/>
            <person name="Wang B."/>
            <person name="Hou R."/>
            <person name="Shen F."/>
            <person name="Mu B."/>
            <person name="Ni P."/>
            <person name="Lin R."/>
            <person name="Qian W."/>
            <person name="Wang G."/>
            <person name="Yu C."/>
            <person name="Nie W."/>
            <person name="Wang J."/>
            <person name="Wu Z."/>
            <person name="Liang H."/>
            <person name="Min J."/>
            <person name="Wu Q."/>
            <person name="Cheng S."/>
            <person name="Ruan J."/>
            <person name="Wang M."/>
            <person name="Shi Z."/>
            <person name="Wen M."/>
            <person name="Liu B."/>
            <person name="Ren X."/>
            <person name="Zheng H."/>
            <person name="Dong D."/>
            <person name="Cook K."/>
            <person name="Shan G."/>
            <person name="Zhang H."/>
            <person name="Kosiol C."/>
            <person name="Xie X."/>
            <person name="Lu Z."/>
            <person name="Zheng H."/>
            <person name="Li Y."/>
            <person name="Steiner C.C."/>
            <person name="Lam T.T."/>
            <person name="Lin S."/>
            <person name="Zhang Q."/>
            <person name="Li G."/>
            <person name="Tian J."/>
            <person name="Gong T."/>
            <person name="Liu H."/>
            <person name="Zhang D."/>
            <person name="Fang L."/>
            <person name="Ye C."/>
            <person name="Zhang J."/>
            <person name="Hu W."/>
            <person name="Xu A."/>
            <person name="Ren Y."/>
            <person name="Zhang G."/>
            <person name="Bruford M.W."/>
            <person name="Li Q."/>
            <person name="Ma L."/>
            <person name="Guo Y."/>
            <person name="An N."/>
            <person name="Hu Y."/>
            <person name="Zheng Y."/>
            <person name="Shi Y."/>
            <person name="Li Z."/>
            <person name="Liu Q."/>
            <person name="Chen Y."/>
            <person name="Zhao J."/>
            <person name="Qu N."/>
            <person name="Zhao S."/>
            <person name="Tian F."/>
            <person name="Wang X."/>
            <person name="Wang H."/>
            <person name="Xu L."/>
            <person name="Liu X."/>
            <person name="Vinar T."/>
            <person name="Wang Y."/>
            <person name="Lam T.W."/>
            <person name="Yiu S.M."/>
            <person name="Liu S."/>
            <person name="Zhang H."/>
            <person name="Li D."/>
            <person name="Huang Y."/>
            <person name="Wang X."/>
            <person name="Yang G."/>
            <person name="Jiang Z."/>
            <person name="Wang J."/>
            <person name="Qin N."/>
            <person name="Li L."/>
            <person name="Li J."/>
            <person name="Bolund L."/>
            <person name="Kristiansen K."/>
            <person name="Wong G.K."/>
            <person name="Olson M."/>
            <person name="Zhang X."/>
            <person name="Li S."/>
            <person name="Yang H."/>
            <person name="Wang J."/>
            <person name="Wang J."/>
        </authorList>
    </citation>
    <scope>NUCLEOTIDE SEQUENCE [LARGE SCALE GENOMIC DNA]</scope>
</reference>
<evidence type="ECO:0000256" key="2">
    <source>
        <dbReference type="PROSITE-ProRule" id="PRU00122"/>
    </source>
</evidence>
<sequence>FLNQMNNSSHSVLQPSFQGCMQLIQVDDQLVNLYEVAQRRPGSFANVSIDMCAIID</sequence>
<protein>
    <recommendedName>
        <fullName evidence="3">Laminin G domain-containing protein</fullName>
    </recommendedName>
</protein>
<dbReference type="EMBL" id="GL193719">
    <property type="protein sequence ID" value="EFB15781.1"/>
    <property type="molecule type" value="Genomic_DNA"/>
</dbReference>
<feature type="non-terminal residue" evidence="4">
    <location>
        <position position="56"/>
    </location>
</feature>
<dbReference type="InterPro" id="IPR013320">
    <property type="entry name" value="ConA-like_dom_sf"/>
</dbReference>
<accession>D2HYN9</accession>
<evidence type="ECO:0000313" key="4">
    <source>
        <dbReference type="EMBL" id="EFB15781.1"/>
    </source>
</evidence>
<proteinExistence type="predicted"/>
<feature type="domain" description="Laminin G" evidence="3">
    <location>
        <begin position="1"/>
        <end position="52"/>
    </location>
</feature>
<comment type="caution">
    <text evidence="2">Lacks conserved residue(s) required for the propagation of feature annotation.</text>
</comment>
<feature type="non-terminal residue" evidence="4">
    <location>
        <position position="1"/>
    </location>
</feature>
<evidence type="ECO:0000256" key="1">
    <source>
        <dbReference type="ARBA" id="ARBA00022737"/>
    </source>
</evidence>
<dbReference type="AlphaFoldDB" id="D2HYN9"/>
<dbReference type="HOGENOM" id="CLU_3019403_0_0_1"/>
<dbReference type="InParanoid" id="D2HYN9"/>
<name>D2HYN9_AILME</name>
<dbReference type="InterPro" id="IPR001791">
    <property type="entry name" value="Laminin_G"/>
</dbReference>